<dbReference type="EMBL" id="BTSX01000006">
    <property type="protein sequence ID" value="GMT06778.1"/>
    <property type="molecule type" value="Genomic_DNA"/>
</dbReference>
<feature type="chain" id="PRO_5043641308" description="Secreted protein" evidence="1">
    <location>
        <begin position="19"/>
        <end position="97"/>
    </location>
</feature>
<dbReference type="PANTHER" id="PTHR21749">
    <property type="entry name" value="PRION-LIKE- Q/N-RICH -DOMAIN-BEARING PROTEIN PROTEIN 24"/>
    <property type="match status" value="1"/>
</dbReference>
<keyword evidence="1" id="KW-0732">Signal</keyword>
<feature type="signal peptide" evidence="1">
    <location>
        <begin position="1"/>
        <end position="18"/>
    </location>
</feature>
<dbReference type="AlphaFoldDB" id="A0AAV5UKC3"/>
<dbReference type="PANTHER" id="PTHR21749:SF6">
    <property type="entry name" value="ACTIVIN_RECP DOMAIN-CONTAINING PROTEIN"/>
    <property type="match status" value="1"/>
</dbReference>
<dbReference type="Proteomes" id="UP001432027">
    <property type="component" value="Unassembled WGS sequence"/>
</dbReference>
<evidence type="ECO:0000313" key="2">
    <source>
        <dbReference type="EMBL" id="GMT06778.1"/>
    </source>
</evidence>
<gene>
    <name evidence="2" type="ORF">PENTCL1PPCAC_28952</name>
</gene>
<feature type="non-terminal residue" evidence="2">
    <location>
        <position position="97"/>
    </location>
</feature>
<comment type="caution">
    <text evidence="2">The sequence shown here is derived from an EMBL/GenBank/DDBJ whole genome shotgun (WGS) entry which is preliminary data.</text>
</comment>
<protein>
    <recommendedName>
        <fullName evidence="4">Secreted protein</fullName>
    </recommendedName>
</protein>
<keyword evidence="3" id="KW-1185">Reference proteome</keyword>
<accession>A0AAV5UKC3</accession>
<evidence type="ECO:0008006" key="4">
    <source>
        <dbReference type="Google" id="ProtNLM"/>
    </source>
</evidence>
<sequence length="97" mass="10646">MDSVRIVLLFLLPIGTIALRCYTGTSFIRGQSVGTNPQTCDAGEYCFFAYAEVHALVTLKNAGCSKLRCMVSAQVRNRSHPLGVLFRFSLSAFSTFC</sequence>
<organism evidence="2 3">
    <name type="scientific">Pristionchus entomophagus</name>
    <dbReference type="NCBI Taxonomy" id="358040"/>
    <lineage>
        <taxon>Eukaryota</taxon>
        <taxon>Metazoa</taxon>
        <taxon>Ecdysozoa</taxon>
        <taxon>Nematoda</taxon>
        <taxon>Chromadorea</taxon>
        <taxon>Rhabditida</taxon>
        <taxon>Rhabditina</taxon>
        <taxon>Diplogasteromorpha</taxon>
        <taxon>Diplogasteroidea</taxon>
        <taxon>Neodiplogasteridae</taxon>
        <taxon>Pristionchus</taxon>
    </lineage>
</organism>
<reference evidence="2" key="1">
    <citation type="submission" date="2023-10" db="EMBL/GenBank/DDBJ databases">
        <title>Genome assembly of Pristionchus species.</title>
        <authorList>
            <person name="Yoshida K."/>
            <person name="Sommer R.J."/>
        </authorList>
    </citation>
    <scope>NUCLEOTIDE SEQUENCE</scope>
    <source>
        <strain evidence="2">RS0144</strain>
    </source>
</reference>
<evidence type="ECO:0000313" key="3">
    <source>
        <dbReference type="Proteomes" id="UP001432027"/>
    </source>
</evidence>
<proteinExistence type="predicted"/>
<evidence type="ECO:0000256" key="1">
    <source>
        <dbReference type="SAM" id="SignalP"/>
    </source>
</evidence>
<name>A0AAV5UKC3_9BILA</name>